<evidence type="ECO:0000256" key="6">
    <source>
        <dbReference type="ARBA" id="ARBA00023136"/>
    </source>
</evidence>
<keyword evidence="2 11" id="KW-0812">Transmembrane</keyword>
<dbReference type="PRINTS" id="PR00258">
    <property type="entry name" value="SPERACTRCPTR"/>
</dbReference>
<gene>
    <name evidence="14" type="ORF">SNE40_009204</name>
</gene>
<evidence type="ECO:0000256" key="4">
    <source>
        <dbReference type="ARBA" id="ARBA00022737"/>
    </source>
</evidence>
<dbReference type="Proteomes" id="UP001347796">
    <property type="component" value="Unassembled WGS sequence"/>
</dbReference>
<keyword evidence="3 12" id="KW-0732">Signal</keyword>
<reference evidence="14 15" key="1">
    <citation type="submission" date="2024-01" db="EMBL/GenBank/DDBJ databases">
        <title>The genome of the rayed Mediterranean limpet Patella caerulea (Linnaeus, 1758).</title>
        <authorList>
            <person name="Anh-Thu Weber A."/>
            <person name="Halstead-Nussloch G."/>
        </authorList>
    </citation>
    <scope>NUCLEOTIDE SEQUENCE [LARGE SCALE GENOMIC DNA]</scope>
    <source>
        <strain evidence="14">AATW-2023a</strain>
        <tissue evidence="14">Whole specimen</tissue>
    </source>
</reference>
<dbReference type="GO" id="GO:0016020">
    <property type="term" value="C:membrane"/>
    <property type="evidence" value="ECO:0007669"/>
    <property type="project" value="UniProtKB-SubCell"/>
</dbReference>
<feature type="compositionally biased region" description="Polar residues" evidence="10">
    <location>
        <begin position="2867"/>
        <end position="2881"/>
    </location>
</feature>
<dbReference type="Gene3D" id="3.10.100.10">
    <property type="entry name" value="Mannose-Binding Protein A, subunit A"/>
    <property type="match status" value="1"/>
</dbReference>
<organism evidence="14 15">
    <name type="scientific">Patella caerulea</name>
    <name type="common">Rayed Mediterranean limpet</name>
    <dbReference type="NCBI Taxonomy" id="87958"/>
    <lineage>
        <taxon>Eukaryota</taxon>
        <taxon>Metazoa</taxon>
        <taxon>Spiralia</taxon>
        <taxon>Lophotrochozoa</taxon>
        <taxon>Mollusca</taxon>
        <taxon>Gastropoda</taxon>
        <taxon>Patellogastropoda</taxon>
        <taxon>Patelloidea</taxon>
        <taxon>Patellidae</taxon>
        <taxon>Patella</taxon>
    </lineage>
</organism>
<feature type="compositionally biased region" description="Polar residues" evidence="10">
    <location>
        <begin position="2961"/>
        <end position="2981"/>
    </location>
</feature>
<dbReference type="InterPro" id="IPR016186">
    <property type="entry name" value="C-type_lectin-like/link_sf"/>
</dbReference>
<feature type="disulfide bond" evidence="9">
    <location>
        <begin position="215"/>
        <end position="225"/>
    </location>
</feature>
<dbReference type="InterPro" id="IPR035914">
    <property type="entry name" value="Sperma_CUB_dom_sf"/>
</dbReference>
<feature type="chain" id="PRO_5042832929" description="SRCR domain-containing protein" evidence="12">
    <location>
        <begin position="20"/>
        <end position="3014"/>
    </location>
</feature>
<evidence type="ECO:0000256" key="7">
    <source>
        <dbReference type="ARBA" id="ARBA00023157"/>
    </source>
</evidence>
<keyword evidence="5 11" id="KW-1133">Transmembrane helix</keyword>
<dbReference type="SUPFAM" id="SSF49854">
    <property type="entry name" value="Spermadhesin, CUB domain"/>
    <property type="match status" value="1"/>
</dbReference>
<evidence type="ECO:0000256" key="9">
    <source>
        <dbReference type="PROSITE-ProRule" id="PRU00196"/>
    </source>
</evidence>
<dbReference type="PROSITE" id="PS00420">
    <property type="entry name" value="SRCR_1"/>
    <property type="match status" value="1"/>
</dbReference>
<dbReference type="FunFam" id="3.10.250.10:FF:000016">
    <property type="entry name" value="Scavenger receptor cysteine-rich protein type 12"/>
    <property type="match status" value="1"/>
</dbReference>
<feature type="domain" description="SRCR" evidence="13">
    <location>
        <begin position="145"/>
        <end position="249"/>
    </location>
</feature>
<dbReference type="Gene3D" id="3.10.250.10">
    <property type="entry name" value="SRCR-like domain"/>
    <property type="match status" value="3"/>
</dbReference>
<keyword evidence="6 11" id="KW-0472">Membrane</keyword>
<dbReference type="PROSITE" id="PS50287">
    <property type="entry name" value="SRCR_2"/>
    <property type="match status" value="3"/>
</dbReference>
<accession>A0AAN8JTL8</accession>
<feature type="compositionally biased region" description="Polar residues" evidence="10">
    <location>
        <begin position="2654"/>
        <end position="2679"/>
    </location>
</feature>
<sequence>MKFNGVILTILCCVTQTFCVFVTPPPMDGDKPVFANGIVYYLNHIPDHCKEPRITTYSSGGIIRDKRALVLSDSPHVIYGNIEIAPTGCLYIQPGCELRFGPGFGIIVNGTLIARGSETPGERIVMTKDKGLDTGIPSGDWSTDSRLVDGNTTQDGRLELLYKGLWRGICTNYVNFTEIDANVTCRHLGFLKGNFTYHSFTRNQTEYMLFEKPDCGGTENSLFDCGGSRNIRLGHHICDGQQVIGFECEGMRPGLALDHWRGLEFYNSTLEEVFIDDNIYINKTYSFLEYLDILYAGLNTFNGRGIGINYPLAAISASPFVPLMNNVTIKYSAYDAMNLTEIRGSIHIANGTIKGNRGYGIFIQTAVGGVLVNQTNITNNWGDGIKMQMRNLTIVDFIKEYPWDDGFCSGVNIGSQTYPVYEFQDVMSPDGRKPLGSTCDRLFTTTKDKKVTVHFMMMQNDPLASATLEIRDGSSSGKVLGLFNIANGSYPQSVTTKTQTAHIQLKYSLPRNRICPTFKPCIRFLILIETSNYTAEDFALILSEVSNNTGYGVNVEDMRCKVFFNTTEISHNMYGAGIRVYGGAGEVTINNTLLEENSKCGVNITYAGGFQLINNSRIINNHGYGVITEYERLNRTRFESELRLQVVRTHFIGNEWIGLRIGNYCKGGNILVNESYFAYNMDEAIEYLSCNISTQTPTNFSVDLNEFDGNFRHGILIHPLINTVGIISNNTFKNHSIGALRIDNGYDLLISRWYRQFHVDYNIFENKFMENNGRYAASLRLTQDSPFQKMYFKYNDLRNNEIHDLFMYLNPRNRANAVLVVSSGNIEVKRNWIENPASIREIATHLIDPSVQIDGTQNYWGFTVTVKENFKSIHEQIFDQDDRYNLAQINYYPVLNTERLYDNFLSDQVATYKWQFNRGNYIGGILETGIFEIRNNEVYHVDRDIYIYPGATLRVNPGAILEFDSSTGMVVHGCLKADGGRTDRVISFKLWEEENVTAVENRTASVRLMDGLDEYEGRLEVEINNEWGTVCDLGWIEQNSVLVCQQLGLTFNPFMAIARQRLAAPSEQEIFLSWVTCDELDTDLTKCKSIRESQPDCTHNQDVFIRCQPPTWSGITIPPTQKDGQACQTQIRHVSIQKAGLLDHSTMSYTPALRIDYNYFQISFIEVRDSLSDGIHIKFNHPYSENKLEYANLVNNAGNGLVTRSPRIDVQYSNFTKSGGAGFVYDSFFTEYDALLVRNSIHSINRIYLTQTPFYRLGDRSMVYLLCDTGINRQDQEYYTEIETEGSSLRITLQVLDYSPQTDIEEVIVYDSKKADITATTKKWVIEDDLIDFPVVSSSNYLTIKLHVKGIRSGRLAFVVISEGYRPNPPVMLTKFFNCTFNENKQGIVTYHYNNPSNIKMELYHRHKEETIHFERVYVYNSQAEAMHMPSVTKYNDDYIPTLEELTRPQRVASIYYNIKLSHFIDNAKGILAEHNHVDFANNVWHWFITESEIRRCREGGLEIELPRVNDMSDRKKHSLFFTESTVADNRNFAFALNGYYCNANIVNNNFLNNVCRKGFLTISGMEKNINITNNLFRDNFGRYVIDMDITSHSEYADLVIASIMLNELWNNRYFDGLVPPGAAYSPKTYALAVRGLQNVIANRNLFNNPDLGYELVAGITALSLGNPVDVKENWWGATDDYTIRNRIFDFDDWNNYVIASYFPFLTLADVNSDLAIGDPVDIPLDPSRLGGRVNTRLILPYKREPYVVYSDLTVMPEASLTIEPGTELHFRPNVGILVLGILKAEGLPFSRIKMKPLRSTVSDVNSRSKRATSNNIRLRGGETTNEGFLELYNSSSKSWNIMCDSQFNEKTAEVVCRELGLETINVRVRFTSLYDHFIFGKPMYFRKEFWFNRYYCRGDETNLQQCMKRYNYNLLPCIYAANYTFVRCGERNLEEGTEYWGNIRFSTPGYQEEIQRVMQEREESIMQYVDIEGAGLLHGEKVGAIQTTYVTPRFENINITKCVHNGYDIIAPRDILQMNNQNVTNNLGFGINVLVLNGKSNKEVSTFKPLGISTVPYHVYGLVDICRMEKEITLNNRMILYYKYSHKSVDCVKIIRSDSPLQTLGVRFLQLNLFEDYFSRNLIEIFDGKIVSDDTMIGEIRANSSERDVLKLFESTGNTITVHIHASVSHETFGFIAEVLTIPFGGLTYPDDNYKHTFSNTVLRENQDGAIQYKNIGEISPSLFINKCWIEDNGVAILNLTSPATIDISLHGTKLFGFDHNFVSRNKGGTYLSMTTSTIVTAIRGNLTHNVFAFGTNGEALNISGHYYQKLLVYQNYIFNNSAGDYRDVIHIKDVVVNFTYNAVKDNIGHNILGAYNSEQAQQLYTRSGFDGNNATALYESTIKIGRGKPLFKNNYLVNELNDFEMEAPPKIDNIAIEAVENWWGSDRQAFISGKVWDAFDEKSLAAITVLPPKLSNRSVVEGDCLPGWKLDSGRCYRYMGAAVPFDKAIEFCKLNEGYLADARNRGRFLEYLLRLMRNVNEPQMRVWVNGEVRSRRCSSFEYDYVVEEEDCTRLLYPFICEKDPYIQRPDESTINALAIGIGAGVGSVIIIILLVICILMIIKSRQRKIQRFERTASMRSSIRGSIRSKSMNTILTTGTLSRTHIDQDERYSQSSYGTKASYSQNGSNPTVNGSMGSLHSLRANRRGYNPPTTEMERKRREAEEDERRARENHAYKDSTMEDEDSYDEDEFSEVETENEETSPVQNNTKYDNVPGYKPQNQVRAEINNAQRSQSNGMIFPNDAFASELENRSKSLSSFSNTSSTPTTPIKENIFLPSRSDLPSPPPDPRITYNPPTPVQRDYTDSPKPSPRTVRPVPPTRMPRTYHSQDSLDGPQNNLHGSMAGARHHKSQGSVNVSEKSYPTQDWGNRHYDLPPMNYQPPSYEEASADSFDNYQPYVGPGIDTMRASPSPLIHPGTDTMRNPNTYYRNSPTPSHTSGRPSHVRYMPEGNTLYLNNSQNALQRRDDPIETEI</sequence>
<evidence type="ECO:0000256" key="8">
    <source>
        <dbReference type="ARBA" id="ARBA00023180"/>
    </source>
</evidence>
<keyword evidence="8" id="KW-0325">Glycoprotein</keyword>
<name>A0AAN8JTL8_PATCE</name>
<dbReference type="SMART" id="SM00710">
    <property type="entry name" value="PbH1"/>
    <property type="match status" value="13"/>
</dbReference>
<feature type="region of interest" description="Disordered" evidence="10">
    <location>
        <begin position="2639"/>
        <end position="3014"/>
    </location>
</feature>
<feature type="compositionally biased region" description="Polar residues" evidence="10">
    <location>
        <begin position="2743"/>
        <end position="2752"/>
    </location>
</feature>
<feature type="disulfide bond" evidence="9">
    <location>
        <begin position="1077"/>
        <end position="1087"/>
    </location>
</feature>
<dbReference type="InterPro" id="IPR001190">
    <property type="entry name" value="SRCR"/>
</dbReference>
<dbReference type="InterPro" id="IPR016187">
    <property type="entry name" value="CTDL_fold"/>
</dbReference>
<protein>
    <recommendedName>
        <fullName evidence="13">SRCR domain-containing protein</fullName>
    </recommendedName>
</protein>
<feature type="transmembrane region" description="Helical" evidence="11">
    <location>
        <begin position="2578"/>
        <end position="2604"/>
    </location>
</feature>
<proteinExistence type="predicted"/>
<feature type="domain" description="SRCR" evidence="13">
    <location>
        <begin position="1006"/>
        <end position="1108"/>
    </location>
</feature>
<dbReference type="GO" id="GO:0045217">
    <property type="term" value="P:cell-cell junction maintenance"/>
    <property type="evidence" value="ECO:0007669"/>
    <property type="project" value="TreeGrafter"/>
</dbReference>
<evidence type="ECO:0000256" key="11">
    <source>
        <dbReference type="SAM" id="Phobius"/>
    </source>
</evidence>
<dbReference type="EMBL" id="JAZGQO010000007">
    <property type="protein sequence ID" value="KAK6181325.1"/>
    <property type="molecule type" value="Genomic_DNA"/>
</dbReference>
<dbReference type="InterPro" id="IPR036772">
    <property type="entry name" value="SRCR-like_dom_sf"/>
</dbReference>
<keyword evidence="15" id="KW-1185">Reference proteome</keyword>
<dbReference type="InterPro" id="IPR011050">
    <property type="entry name" value="Pectin_lyase_fold/virulence"/>
</dbReference>
<dbReference type="PANTHER" id="PTHR47653:SF1">
    <property type="entry name" value="DELETED IN MALIGNANT BRAIN TUMORS 1 PROTEIN"/>
    <property type="match status" value="1"/>
</dbReference>
<keyword evidence="4" id="KW-0677">Repeat</keyword>
<evidence type="ECO:0000313" key="15">
    <source>
        <dbReference type="Proteomes" id="UP001347796"/>
    </source>
</evidence>
<comment type="caution">
    <text evidence="14">The sequence shown here is derived from an EMBL/GenBank/DDBJ whole genome shotgun (WGS) entry which is preliminary data.</text>
</comment>
<feature type="compositionally biased region" description="Polar residues" evidence="10">
    <location>
        <begin position="2994"/>
        <end position="3003"/>
    </location>
</feature>
<feature type="signal peptide" evidence="12">
    <location>
        <begin position="1"/>
        <end position="19"/>
    </location>
</feature>
<dbReference type="InterPro" id="IPR006626">
    <property type="entry name" value="PbH1"/>
</dbReference>
<feature type="compositionally biased region" description="Basic and acidic residues" evidence="10">
    <location>
        <begin position="2696"/>
        <end position="2721"/>
    </location>
</feature>
<dbReference type="SMART" id="SM00202">
    <property type="entry name" value="SR"/>
    <property type="match status" value="3"/>
</dbReference>
<feature type="disulfide bond" evidence="9">
    <location>
        <begin position="1897"/>
        <end position="1907"/>
    </location>
</feature>
<dbReference type="SUPFAM" id="SSF51126">
    <property type="entry name" value="Pectin lyase-like"/>
    <property type="match status" value="2"/>
</dbReference>
<feature type="compositionally biased region" description="Low complexity" evidence="10">
    <location>
        <begin position="2795"/>
        <end position="2809"/>
    </location>
</feature>
<dbReference type="SUPFAM" id="SSF56436">
    <property type="entry name" value="C-type lectin-like"/>
    <property type="match status" value="1"/>
</dbReference>
<keyword evidence="7 9" id="KW-1015">Disulfide bond</keyword>
<feature type="domain" description="SRCR" evidence="13">
    <location>
        <begin position="1817"/>
        <end position="1930"/>
    </location>
</feature>
<dbReference type="InterPro" id="IPR053243">
    <property type="entry name" value="SJ_maturation_regulator"/>
</dbReference>
<dbReference type="PANTHER" id="PTHR47653">
    <property type="entry name" value="PROTEIN BARK BEETLE"/>
    <property type="match status" value="1"/>
</dbReference>
<evidence type="ECO:0000256" key="1">
    <source>
        <dbReference type="ARBA" id="ARBA00004167"/>
    </source>
</evidence>
<evidence type="ECO:0000256" key="12">
    <source>
        <dbReference type="SAM" id="SignalP"/>
    </source>
</evidence>
<comment type="subcellular location">
    <subcellularLocation>
        <location evidence="1">Membrane</location>
        <topology evidence="1">Single-pass membrane protein</topology>
    </subcellularLocation>
</comment>
<feature type="compositionally biased region" description="Polar residues" evidence="10">
    <location>
        <begin position="2893"/>
        <end position="2908"/>
    </location>
</feature>
<evidence type="ECO:0000256" key="3">
    <source>
        <dbReference type="ARBA" id="ARBA00022729"/>
    </source>
</evidence>
<evidence type="ECO:0000313" key="14">
    <source>
        <dbReference type="EMBL" id="KAK6181325.1"/>
    </source>
</evidence>
<comment type="caution">
    <text evidence="9">Lacks conserved residue(s) required for the propagation of feature annotation.</text>
</comment>
<evidence type="ECO:0000259" key="13">
    <source>
        <dbReference type="PROSITE" id="PS50287"/>
    </source>
</evidence>
<feature type="compositionally biased region" description="Polar residues" evidence="10">
    <location>
        <begin position="2760"/>
        <end position="2778"/>
    </location>
</feature>
<evidence type="ECO:0000256" key="2">
    <source>
        <dbReference type="ARBA" id="ARBA00022692"/>
    </source>
</evidence>
<dbReference type="InterPro" id="IPR012334">
    <property type="entry name" value="Pectin_lyas_fold"/>
</dbReference>
<dbReference type="SUPFAM" id="SSF56487">
    <property type="entry name" value="SRCR-like"/>
    <property type="match status" value="3"/>
</dbReference>
<dbReference type="Pfam" id="PF00530">
    <property type="entry name" value="SRCR"/>
    <property type="match status" value="3"/>
</dbReference>
<evidence type="ECO:0000256" key="10">
    <source>
        <dbReference type="SAM" id="MobiDB-lite"/>
    </source>
</evidence>
<feature type="compositionally biased region" description="Acidic residues" evidence="10">
    <location>
        <begin position="2722"/>
        <end position="2742"/>
    </location>
</feature>
<evidence type="ECO:0000256" key="5">
    <source>
        <dbReference type="ARBA" id="ARBA00022989"/>
    </source>
</evidence>
<dbReference type="Gene3D" id="2.160.20.10">
    <property type="entry name" value="Single-stranded right-handed beta-helix, Pectin lyase-like"/>
    <property type="match status" value="1"/>
</dbReference>
<feature type="compositionally biased region" description="Basic and acidic residues" evidence="10">
    <location>
        <begin position="3004"/>
        <end position="3014"/>
    </location>
</feature>